<accession>A0ACA8Z5C0</accession>
<evidence type="ECO:0000313" key="1">
    <source>
        <dbReference type="EMBL" id="CAB3389479.1"/>
    </source>
</evidence>
<dbReference type="EMBL" id="LR792684">
    <property type="protein sequence ID" value="CAB3389479.1"/>
    <property type="molecule type" value="Genomic_DNA"/>
</dbReference>
<protein>
    <submittedName>
        <fullName evidence="1">Uncharacterized protein</fullName>
    </submittedName>
</protein>
<keyword evidence="2" id="KW-1185">Reference proteome</keyword>
<proteinExistence type="predicted"/>
<organism evidence="1 2">
    <name type="scientific">Kyrpidia spormannii</name>
    <dbReference type="NCBI Taxonomy" id="2055160"/>
    <lineage>
        <taxon>Bacteria</taxon>
        <taxon>Bacillati</taxon>
        <taxon>Bacillota</taxon>
        <taxon>Bacilli</taxon>
        <taxon>Bacillales</taxon>
        <taxon>Alicyclobacillaceae</taxon>
        <taxon>Kyrpidia</taxon>
    </lineage>
</organism>
<name>A0ACA8Z5C0_9BACL</name>
<reference evidence="1" key="1">
    <citation type="submission" date="2020-04" db="EMBL/GenBank/DDBJ databases">
        <authorList>
            <person name="Hogendoorn C."/>
        </authorList>
    </citation>
    <scope>NUCLEOTIDE SEQUENCE</scope>
    <source>
        <strain evidence="1">FAVT5</strain>
    </source>
</reference>
<gene>
    <name evidence="1" type="ORF">FAVT5_0309</name>
</gene>
<sequence>MRRTRISSGIRPESLYPATVNRRTTRKPSRASCCPVHFPFARHSPLVGAQTPLAIRGCLKGSGSLGFPGGNRAAVGYVMGELSHDLECGRWGRVGGRERVRMPGRQVSLGEPEAWVFL</sequence>
<dbReference type="Proteomes" id="UP000501793">
    <property type="component" value="Chromosome"/>
</dbReference>
<evidence type="ECO:0000313" key="2">
    <source>
        <dbReference type="Proteomes" id="UP000501793"/>
    </source>
</evidence>